<keyword evidence="1" id="KW-0456">Lyase</keyword>
<dbReference type="EMBL" id="NPEU01000320">
    <property type="protein sequence ID" value="RAI34199.1"/>
    <property type="molecule type" value="Genomic_DNA"/>
</dbReference>
<proteinExistence type="predicted"/>
<name>A0A327K698_9BRAD</name>
<dbReference type="Proteomes" id="UP000248863">
    <property type="component" value="Unassembled WGS sequence"/>
</dbReference>
<evidence type="ECO:0000256" key="1">
    <source>
        <dbReference type="ARBA" id="ARBA00023239"/>
    </source>
</evidence>
<sequence length="232" mass="23675">MSGPLDDPRLARGMAAQMELRRGALAGGARPIGWKVGFGAPAGLAKLKIAAPIVGFLLDRNVVASGGTVAISRFAMPVAEPEIAVEIGTDLPGGGDEAAAAAAIAALGPAIELADFSPLDDPEPILSGNIFHRHVIFGPRMPRPNGDTTGLVSTVLRDGTSVPAPDDVTANTGGLVRIVRHVADTLAALGETLRAGDVIIAGSITPPLMLGAEDRLLAHRLAPIGEVTVRFS</sequence>
<dbReference type="OrthoDB" id="9792137at2"/>
<dbReference type="Gene3D" id="3.90.850.10">
    <property type="entry name" value="Fumarylacetoacetase-like, C-terminal domain"/>
    <property type="match status" value="1"/>
</dbReference>
<dbReference type="InterPro" id="IPR050772">
    <property type="entry name" value="Hydratase-Decarb/MhpD_sf"/>
</dbReference>
<dbReference type="PANTHER" id="PTHR30143:SF0">
    <property type="entry name" value="2-KETO-4-PENTENOATE HYDRATASE"/>
    <property type="match status" value="1"/>
</dbReference>
<dbReference type="InterPro" id="IPR011234">
    <property type="entry name" value="Fumarylacetoacetase-like_C"/>
</dbReference>
<dbReference type="GO" id="GO:0005737">
    <property type="term" value="C:cytoplasm"/>
    <property type="evidence" value="ECO:0007669"/>
    <property type="project" value="TreeGrafter"/>
</dbReference>
<feature type="domain" description="Fumarylacetoacetase-like C-terminal" evidence="2">
    <location>
        <begin position="52"/>
        <end position="227"/>
    </location>
</feature>
<dbReference type="RefSeq" id="WP_111359118.1">
    <property type="nucleotide sequence ID" value="NZ_NHSK01000097.1"/>
</dbReference>
<evidence type="ECO:0000313" key="4">
    <source>
        <dbReference type="Proteomes" id="UP000248863"/>
    </source>
</evidence>
<gene>
    <name evidence="3" type="ORF">CH338_21300</name>
</gene>
<protein>
    <recommendedName>
        <fullName evidence="2">Fumarylacetoacetase-like C-terminal domain-containing protein</fullName>
    </recommendedName>
</protein>
<keyword evidence="4" id="KW-1185">Reference proteome</keyword>
<comment type="caution">
    <text evidence="3">The sequence shown here is derived from an EMBL/GenBank/DDBJ whole genome shotgun (WGS) entry which is preliminary data.</text>
</comment>
<evidence type="ECO:0000259" key="2">
    <source>
        <dbReference type="Pfam" id="PF01557"/>
    </source>
</evidence>
<dbReference type="Pfam" id="PF01557">
    <property type="entry name" value="FAA_hydrolase"/>
    <property type="match status" value="1"/>
</dbReference>
<dbReference type="GO" id="GO:0008684">
    <property type="term" value="F:2-oxopent-4-enoate hydratase activity"/>
    <property type="evidence" value="ECO:0007669"/>
    <property type="project" value="TreeGrafter"/>
</dbReference>
<dbReference type="InterPro" id="IPR036663">
    <property type="entry name" value="Fumarylacetoacetase_C_sf"/>
</dbReference>
<reference evidence="3 4" key="1">
    <citation type="submission" date="2017-07" db="EMBL/GenBank/DDBJ databases">
        <title>Draft Genome Sequences of Select Purple Nonsulfur Bacteria.</title>
        <authorList>
            <person name="Lasarre B."/>
            <person name="Mckinlay J.B."/>
        </authorList>
    </citation>
    <scope>NUCLEOTIDE SEQUENCE [LARGE SCALE GENOMIC DNA]</scope>
    <source>
        <strain evidence="3 4">DSM 11907</strain>
    </source>
</reference>
<accession>A0A327K698</accession>
<evidence type="ECO:0000313" key="3">
    <source>
        <dbReference type="EMBL" id="RAI34199.1"/>
    </source>
</evidence>
<dbReference type="SUPFAM" id="SSF56529">
    <property type="entry name" value="FAH"/>
    <property type="match status" value="1"/>
</dbReference>
<organism evidence="3 4">
    <name type="scientific">Rhodoplanes elegans</name>
    <dbReference type="NCBI Taxonomy" id="29408"/>
    <lineage>
        <taxon>Bacteria</taxon>
        <taxon>Pseudomonadati</taxon>
        <taxon>Pseudomonadota</taxon>
        <taxon>Alphaproteobacteria</taxon>
        <taxon>Hyphomicrobiales</taxon>
        <taxon>Nitrobacteraceae</taxon>
        <taxon>Rhodoplanes</taxon>
    </lineage>
</organism>
<dbReference type="PANTHER" id="PTHR30143">
    <property type="entry name" value="ACID HYDRATASE"/>
    <property type="match status" value="1"/>
</dbReference>
<dbReference type="AlphaFoldDB" id="A0A327K698"/>